<proteinExistence type="predicted"/>
<organism evidence="2 3">
    <name type="scientific">Pseudonocardia aurantiaca</name>
    <dbReference type="NCBI Taxonomy" id="75290"/>
    <lineage>
        <taxon>Bacteria</taxon>
        <taxon>Bacillati</taxon>
        <taxon>Actinomycetota</taxon>
        <taxon>Actinomycetes</taxon>
        <taxon>Pseudonocardiales</taxon>
        <taxon>Pseudonocardiaceae</taxon>
        <taxon>Pseudonocardia</taxon>
    </lineage>
</organism>
<comment type="caution">
    <text evidence="2">The sequence shown here is derived from an EMBL/GenBank/DDBJ whole genome shotgun (WGS) entry which is preliminary data.</text>
</comment>
<name>A0ABW4FVP7_9PSEU</name>
<accession>A0ABW4FVP7</accession>
<evidence type="ECO:0000313" key="2">
    <source>
        <dbReference type="EMBL" id="MFD1533107.1"/>
    </source>
</evidence>
<dbReference type="RefSeq" id="WP_343983388.1">
    <property type="nucleotide sequence ID" value="NZ_BAAAJG010000016.1"/>
</dbReference>
<dbReference type="EMBL" id="JBHUCP010000023">
    <property type="protein sequence ID" value="MFD1533107.1"/>
    <property type="molecule type" value="Genomic_DNA"/>
</dbReference>
<protein>
    <submittedName>
        <fullName evidence="2">Uncharacterized protein</fullName>
    </submittedName>
</protein>
<feature type="region of interest" description="Disordered" evidence="1">
    <location>
        <begin position="46"/>
        <end position="65"/>
    </location>
</feature>
<dbReference type="Proteomes" id="UP001597145">
    <property type="component" value="Unassembled WGS sequence"/>
</dbReference>
<sequence>MSRMWGPGGASSGLRSWDTRVVFVEQRGRWWSNAWREATKKRIEANREKAAGRRAARAAAEKAQP</sequence>
<keyword evidence="3" id="KW-1185">Reference proteome</keyword>
<reference evidence="3" key="1">
    <citation type="journal article" date="2019" name="Int. J. Syst. Evol. Microbiol.">
        <title>The Global Catalogue of Microorganisms (GCM) 10K type strain sequencing project: providing services to taxonomists for standard genome sequencing and annotation.</title>
        <authorList>
            <consortium name="The Broad Institute Genomics Platform"/>
            <consortium name="The Broad Institute Genome Sequencing Center for Infectious Disease"/>
            <person name="Wu L."/>
            <person name="Ma J."/>
        </authorList>
    </citation>
    <scope>NUCLEOTIDE SEQUENCE [LARGE SCALE GENOMIC DNA]</scope>
    <source>
        <strain evidence="3">JCM 12165</strain>
    </source>
</reference>
<evidence type="ECO:0000313" key="3">
    <source>
        <dbReference type="Proteomes" id="UP001597145"/>
    </source>
</evidence>
<gene>
    <name evidence="2" type="ORF">ACFSCY_27145</name>
</gene>
<evidence type="ECO:0000256" key="1">
    <source>
        <dbReference type="SAM" id="MobiDB-lite"/>
    </source>
</evidence>